<evidence type="ECO:0000313" key="8">
    <source>
        <dbReference type="Proteomes" id="UP000448199"/>
    </source>
</evidence>
<organism evidence="7 8">
    <name type="scientific">Qipengyuania vulgaris</name>
    <dbReference type="NCBI Taxonomy" id="291985"/>
    <lineage>
        <taxon>Bacteria</taxon>
        <taxon>Pseudomonadati</taxon>
        <taxon>Pseudomonadota</taxon>
        <taxon>Alphaproteobacteria</taxon>
        <taxon>Sphingomonadales</taxon>
        <taxon>Erythrobacteraceae</taxon>
        <taxon>Qipengyuania</taxon>
    </lineage>
</organism>
<keyword evidence="3" id="KW-0560">Oxidoreductase</keyword>
<feature type="domain" description="4Fe-4S ferredoxin-type" evidence="6">
    <location>
        <begin position="81"/>
        <end position="110"/>
    </location>
</feature>
<dbReference type="InterPro" id="IPR017896">
    <property type="entry name" value="4Fe4S_Fe-S-bd"/>
</dbReference>
<comment type="caution">
    <text evidence="7">The sequence shown here is derived from an EMBL/GenBank/DDBJ whole genome shotgun (WGS) entry which is preliminary data.</text>
</comment>
<dbReference type="GO" id="GO:0051536">
    <property type="term" value="F:iron-sulfur cluster binding"/>
    <property type="evidence" value="ECO:0007669"/>
    <property type="project" value="UniProtKB-KW"/>
</dbReference>
<keyword evidence="4" id="KW-0408">Iron</keyword>
<sequence>MSVLTSVAAYAVPAASIWGIYSIGRFRSLAKAREILTDATEAGLTEPPSLHPAIDTDKCIGCNSCALACPEGNVLGIVEEKATLIDPTRCIGHGACAAACPVGAIQLVFGTEKRGMDIPWVSPEFQTNVPGIYIAGELGGMGLIRNAVTQGREAVENIARTLTDDPAAPDELDLFIVGAGPTGIAASLGATKAGLRFKTAEQDSLGGTVAHYPRGKVVMTAPVELPLYGTMDFRSVTKEELIALWTQVIDQTGVEIGYDERVISIDATETGFAIETSAGSYRAKKVLLAIGRRGSPRKLGVPGEDGTNVLYRLKDPEDHIGKRVLVVGGGDSALEAAIAMAETQRIEVTLSYRGEAFSRARKLNRDRIDELATSGQIDVMLASEVKEIAEKVSILRSDGIEEALPNDVVIICAGGVLPIPLLEKLGVEIERKHGTA</sequence>
<dbReference type="AlphaFoldDB" id="A0A844XQL2"/>
<dbReference type="InterPro" id="IPR050097">
    <property type="entry name" value="Ferredoxin-NADP_redctase_2"/>
</dbReference>
<protein>
    <submittedName>
        <fullName evidence="7">4Fe-4S dicluster domain-containing protein</fullName>
    </submittedName>
</protein>
<keyword evidence="2" id="KW-0479">Metal-binding</keyword>
<accession>A0A844XQL2</accession>
<evidence type="ECO:0000256" key="2">
    <source>
        <dbReference type="ARBA" id="ARBA00022723"/>
    </source>
</evidence>
<evidence type="ECO:0000256" key="1">
    <source>
        <dbReference type="ARBA" id="ARBA00022630"/>
    </source>
</evidence>
<dbReference type="PANTHER" id="PTHR48105">
    <property type="entry name" value="THIOREDOXIN REDUCTASE 1-RELATED-RELATED"/>
    <property type="match status" value="1"/>
</dbReference>
<dbReference type="PRINTS" id="PR00469">
    <property type="entry name" value="PNDRDTASEII"/>
</dbReference>
<dbReference type="Gene3D" id="3.30.70.20">
    <property type="match status" value="2"/>
</dbReference>
<proteinExistence type="predicted"/>
<dbReference type="Pfam" id="PF13237">
    <property type="entry name" value="Fer4_10"/>
    <property type="match status" value="1"/>
</dbReference>
<dbReference type="PROSITE" id="PS00198">
    <property type="entry name" value="4FE4S_FER_1"/>
    <property type="match status" value="1"/>
</dbReference>
<evidence type="ECO:0000313" key="7">
    <source>
        <dbReference type="EMBL" id="MXO47473.1"/>
    </source>
</evidence>
<evidence type="ECO:0000256" key="4">
    <source>
        <dbReference type="ARBA" id="ARBA00023004"/>
    </source>
</evidence>
<dbReference type="RefSeq" id="WP_160726965.1">
    <property type="nucleotide sequence ID" value="NZ_WTYC01000001.1"/>
</dbReference>
<dbReference type="PROSITE" id="PS51379">
    <property type="entry name" value="4FE4S_FER_2"/>
    <property type="match status" value="2"/>
</dbReference>
<keyword evidence="8" id="KW-1185">Reference proteome</keyword>
<dbReference type="OrthoDB" id="9779457at2"/>
<feature type="domain" description="4Fe-4S ferredoxin-type" evidence="6">
    <location>
        <begin position="50"/>
        <end position="80"/>
    </location>
</feature>
<name>A0A844XQL2_9SPHN</name>
<dbReference type="GO" id="GO:0046872">
    <property type="term" value="F:metal ion binding"/>
    <property type="evidence" value="ECO:0007669"/>
    <property type="project" value="UniProtKB-KW"/>
</dbReference>
<dbReference type="InterPro" id="IPR036188">
    <property type="entry name" value="FAD/NAD-bd_sf"/>
</dbReference>
<dbReference type="Gene3D" id="3.50.50.60">
    <property type="entry name" value="FAD/NAD(P)-binding domain"/>
    <property type="match status" value="2"/>
</dbReference>
<dbReference type="GO" id="GO:0016491">
    <property type="term" value="F:oxidoreductase activity"/>
    <property type="evidence" value="ECO:0007669"/>
    <property type="project" value="UniProtKB-KW"/>
</dbReference>
<dbReference type="SUPFAM" id="SSF51905">
    <property type="entry name" value="FAD/NAD(P)-binding domain"/>
    <property type="match status" value="3"/>
</dbReference>
<dbReference type="InterPro" id="IPR017900">
    <property type="entry name" value="4Fe4S_Fe_S_CS"/>
</dbReference>
<evidence type="ECO:0000259" key="6">
    <source>
        <dbReference type="PROSITE" id="PS51379"/>
    </source>
</evidence>
<dbReference type="EMBL" id="WTYC01000001">
    <property type="protein sequence ID" value="MXO47473.1"/>
    <property type="molecule type" value="Genomic_DNA"/>
</dbReference>
<reference evidence="7 8" key="1">
    <citation type="submission" date="2019-12" db="EMBL/GenBank/DDBJ databases">
        <title>Genomic-based taxomic classification of the family Erythrobacteraceae.</title>
        <authorList>
            <person name="Xu L."/>
        </authorList>
    </citation>
    <scope>NUCLEOTIDE SEQUENCE [LARGE SCALE GENOMIC DNA]</scope>
    <source>
        <strain evidence="7 8">DSM 17792</strain>
    </source>
</reference>
<evidence type="ECO:0000256" key="3">
    <source>
        <dbReference type="ARBA" id="ARBA00023002"/>
    </source>
</evidence>
<keyword evidence="1" id="KW-0285">Flavoprotein</keyword>
<dbReference type="Proteomes" id="UP000448199">
    <property type="component" value="Unassembled WGS sequence"/>
</dbReference>
<dbReference type="PRINTS" id="PR00368">
    <property type="entry name" value="FADPNR"/>
</dbReference>
<keyword evidence="5" id="KW-0411">Iron-sulfur</keyword>
<evidence type="ECO:0000256" key="5">
    <source>
        <dbReference type="ARBA" id="ARBA00023014"/>
    </source>
</evidence>
<dbReference type="SUPFAM" id="SSF54862">
    <property type="entry name" value="4Fe-4S ferredoxins"/>
    <property type="match status" value="1"/>
</dbReference>
<gene>
    <name evidence="7" type="ORF">GRI69_04285</name>
</gene>
<dbReference type="Pfam" id="PF13738">
    <property type="entry name" value="Pyr_redox_3"/>
    <property type="match status" value="1"/>
</dbReference>